<dbReference type="Proteomes" id="UP000509327">
    <property type="component" value="Chromosome"/>
</dbReference>
<dbReference type="RefSeq" id="WP_110896025.1">
    <property type="nucleotide sequence ID" value="NZ_CP054614.1"/>
</dbReference>
<gene>
    <name evidence="1" type="ORF">DFQ00_104135</name>
    <name evidence="2" type="ORF">HUB98_00120</name>
</gene>
<reference evidence="1 3" key="1">
    <citation type="submission" date="2018-06" db="EMBL/GenBank/DDBJ databases">
        <title>Genomic Encyclopedia of Type Strains, Phase III (KMG-III): the genomes of soil and plant-associated and newly described type strains.</title>
        <authorList>
            <person name="Whitman W."/>
        </authorList>
    </citation>
    <scope>NUCLEOTIDE SEQUENCE [LARGE SCALE GENOMIC DNA]</scope>
    <source>
        <strain evidence="1 3">CECT 7022</strain>
    </source>
</reference>
<dbReference type="Proteomes" id="UP000247790">
    <property type="component" value="Unassembled WGS sequence"/>
</dbReference>
<proteinExistence type="predicted"/>
<dbReference type="EMBL" id="CP054614">
    <property type="protein sequence ID" value="QKS54878.1"/>
    <property type="molecule type" value="Genomic_DNA"/>
</dbReference>
<accession>A0A2V4W5R4</accession>
<name>A0A2V4W5R4_PAEBA</name>
<evidence type="ECO:0000313" key="1">
    <source>
        <dbReference type="EMBL" id="PYE50177.1"/>
    </source>
</evidence>
<dbReference type="AlphaFoldDB" id="A0A2V4W5R4"/>
<reference evidence="2 4" key="2">
    <citation type="submission" date="2020-06" db="EMBL/GenBank/DDBJ databases">
        <title>Complete genome of Paenibacillus barcinonensis KACC11450.</title>
        <authorList>
            <person name="Kim M."/>
            <person name="Park Y.-J."/>
            <person name="Shin J.-H."/>
        </authorList>
    </citation>
    <scope>NUCLEOTIDE SEQUENCE [LARGE SCALE GENOMIC DNA]</scope>
    <source>
        <strain evidence="2 4">KACC11450</strain>
    </source>
</reference>
<keyword evidence="4" id="KW-1185">Reference proteome</keyword>
<organism evidence="1 3">
    <name type="scientific">Paenibacillus barcinonensis</name>
    <dbReference type="NCBI Taxonomy" id="198119"/>
    <lineage>
        <taxon>Bacteria</taxon>
        <taxon>Bacillati</taxon>
        <taxon>Bacillota</taxon>
        <taxon>Bacilli</taxon>
        <taxon>Bacillales</taxon>
        <taxon>Paenibacillaceae</taxon>
        <taxon>Paenibacillus</taxon>
    </lineage>
</organism>
<sequence length="285" mass="32282">MTRVAVMVIHGLGMQKEDYADKLMTCLSKEMDRVMVQPGAAEQMLDIEPVFWADVFEEREEALFQQLVRAPGLNYQTLRRFVIHYLADAVAYQPVEKQGHNYDAVHRTLNRAMHTLAQRNGPEAPLCVVAHSLGAVIASNFFYDLQYPSSRSPEIVDVNAALERGDTLTNFYTFGTTLPLWSLRYADFSRPIQVPPSQAVQYFPGLAGEWINFYEPNDILGYPLRPIDPAYAAAVKEDIEVRVGGPATSWNPLSHGGYFASESMNYRIAQGLARTWTWVNRRMNQ</sequence>
<evidence type="ECO:0000313" key="2">
    <source>
        <dbReference type="EMBL" id="QKS54878.1"/>
    </source>
</evidence>
<protein>
    <submittedName>
        <fullName evidence="2">Chemotaxis protein</fullName>
    </submittedName>
</protein>
<evidence type="ECO:0000313" key="4">
    <source>
        <dbReference type="Proteomes" id="UP000509327"/>
    </source>
</evidence>
<dbReference type="SUPFAM" id="SSF53474">
    <property type="entry name" value="alpha/beta-Hydrolases"/>
    <property type="match status" value="1"/>
</dbReference>
<dbReference type="InterPro" id="IPR029058">
    <property type="entry name" value="AB_hydrolase_fold"/>
</dbReference>
<evidence type="ECO:0000313" key="3">
    <source>
        <dbReference type="Proteomes" id="UP000247790"/>
    </source>
</evidence>
<dbReference type="EMBL" id="QJSW01000004">
    <property type="protein sequence ID" value="PYE50177.1"/>
    <property type="molecule type" value="Genomic_DNA"/>
</dbReference>
<dbReference type="OrthoDB" id="70513at2"/>